<keyword evidence="4" id="KW-1185">Reference proteome</keyword>
<dbReference type="InterPro" id="IPR000639">
    <property type="entry name" value="Epox_hydrolase-like"/>
</dbReference>
<dbReference type="PANTHER" id="PTHR43329">
    <property type="entry name" value="EPOXIDE HYDROLASE"/>
    <property type="match status" value="1"/>
</dbReference>
<dbReference type="InterPro" id="IPR000073">
    <property type="entry name" value="AB_hydrolase_1"/>
</dbReference>
<evidence type="ECO:0000256" key="1">
    <source>
        <dbReference type="ARBA" id="ARBA00022801"/>
    </source>
</evidence>
<dbReference type="EMBL" id="VPFL01000004">
    <property type="protein sequence ID" value="TXF12934.1"/>
    <property type="molecule type" value="Genomic_DNA"/>
</dbReference>
<dbReference type="Gene3D" id="3.40.50.1820">
    <property type="entry name" value="alpha/beta hydrolase"/>
    <property type="match status" value="1"/>
</dbReference>
<proteinExistence type="predicted"/>
<dbReference type="InParanoid" id="A0A5C7ENU7"/>
<dbReference type="PRINTS" id="PR00412">
    <property type="entry name" value="EPOXHYDRLASE"/>
</dbReference>
<evidence type="ECO:0000259" key="2">
    <source>
        <dbReference type="Pfam" id="PF00561"/>
    </source>
</evidence>
<organism evidence="3 4">
    <name type="scientific">Pelomicrobium methylotrophicum</name>
    <dbReference type="NCBI Taxonomy" id="2602750"/>
    <lineage>
        <taxon>Bacteria</taxon>
        <taxon>Pseudomonadati</taxon>
        <taxon>Pseudomonadota</taxon>
        <taxon>Hydrogenophilia</taxon>
        <taxon>Hydrogenophilia incertae sedis</taxon>
        <taxon>Pelomicrobium</taxon>
    </lineage>
</organism>
<dbReference type="Proteomes" id="UP000321201">
    <property type="component" value="Unassembled WGS sequence"/>
</dbReference>
<accession>A0A5C7ENU7</accession>
<name>A0A5C7ENU7_9PROT</name>
<protein>
    <submittedName>
        <fullName evidence="3">Alpha/beta hydrolase</fullName>
    </submittedName>
</protein>
<dbReference type="AlphaFoldDB" id="A0A5C7ENU7"/>
<feature type="domain" description="AB hydrolase-1" evidence="2">
    <location>
        <begin position="13"/>
        <end position="267"/>
    </location>
</feature>
<sequence length="286" mass="32524">MAFEEGGVRDATTFVLVHGWPDDARTWRAVAARLVGEGYRVLCPYLRGFGPTRFRDSVMRSGQISALGQDVVDFVEALDLRDLVLVGHDWGARAAYVAAVLIPDRLRAMVALSVGYGTNTPDQTLSFDQARQYWYHWYFALERGRQALERDRRDFARRLWRLWSPSWRFTEEEFEATAASFDNPDWVQVTIHSYRHRWGHAPGDPRYDALEQRLATPEKVEVPTLVLHGAEDGATLPETSEGKASFFTNGYRREVLAGVGHFPQRERPQAVVAACLEAARGLRTRL</sequence>
<keyword evidence="1 3" id="KW-0378">Hydrolase</keyword>
<dbReference type="OrthoDB" id="5296151at2"/>
<comment type="caution">
    <text evidence="3">The sequence shown here is derived from an EMBL/GenBank/DDBJ whole genome shotgun (WGS) entry which is preliminary data.</text>
</comment>
<evidence type="ECO:0000313" key="3">
    <source>
        <dbReference type="EMBL" id="TXF12934.1"/>
    </source>
</evidence>
<gene>
    <name evidence="3" type="ORF">FR698_04105</name>
</gene>
<reference evidence="3 4" key="1">
    <citation type="submission" date="2019-08" db="EMBL/GenBank/DDBJ databases">
        <title>Pelomicrobium methylotrophicum gen. nov., sp. nov. a moderately thermophilic, facultatively anaerobic, lithoautotrophic and methylotrophic bacterium isolated from a terrestrial mud volcano.</title>
        <authorList>
            <person name="Slobodkina G.B."/>
            <person name="Merkel A.Y."/>
            <person name="Slobodkin A.I."/>
        </authorList>
    </citation>
    <scope>NUCLEOTIDE SEQUENCE [LARGE SCALE GENOMIC DNA]</scope>
    <source>
        <strain evidence="3 4">SM250</strain>
    </source>
</reference>
<dbReference type="Pfam" id="PF00561">
    <property type="entry name" value="Abhydrolase_1"/>
    <property type="match status" value="1"/>
</dbReference>
<dbReference type="SUPFAM" id="SSF53474">
    <property type="entry name" value="alpha/beta-Hydrolases"/>
    <property type="match status" value="1"/>
</dbReference>
<dbReference type="GO" id="GO:0016787">
    <property type="term" value="F:hydrolase activity"/>
    <property type="evidence" value="ECO:0007669"/>
    <property type="project" value="UniProtKB-KW"/>
</dbReference>
<dbReference type="InterPro" id="IPR029058">
    <property type="entry name" value="AB_hydrolase_fold"/>
</dbReference>
<evidence type="ECO:0000313" key="4">
    <source>
        <dbReference type="Proteomes" id="UP000321201"/>
    </source>
</evidence>